<organism evidence="1 2">
    <name type="scientific">Gossypium arboreum</name>
    <name type="common">Tree cotton</name>
    <name type="synonym">Gossypium nanking</name>
    <dbReference type="NCBI Taxonomy" id="29729"/>
    <lineage>
        <taxon>Eukaryota</taxon>
        <taxon>Viridiplantae</taxon>
        <taxon>Streptophyta</taxon>
        <taxon>Embryophyta</taxon>
        <taxon>Tracheophyta</taxon>
        <taxon>Spermatophyta</taxon>
        <taxon>Magnoliopsida</taxon>
        <taxon>eudicotyledons</taxon>
        <taxon>Gunneridae</taxon>
        <taxon>Pentapetalae</taxon>
        <taxon>rosids</taxon>
        <taxon>malvids</taxon>
        <taxon>Malvales</taxon>
        <taxon>Malvaceae</taxon>
        <taxon>Malvoideae</taxon>
        <taxon>Gossypium</taxon>
    </lineage>
</organism>
<reference evidence="2" key="1">
    <citation type="submission" date="2014-09" db="EMBL/GenBank/DDBJ databases">
        <authorList>
            <person name="Mudge J."/>
            <person name="Ramaraj T."/>
            <person name="Lindquist I.E."/>
            <person name="Bharti A.K."/>
            <person name="Sundararajan A."/>
            <person name="Cameron C.T."/>
            <person name="Woodward J.E."/>
            <person name="May G.D."/>
            <person name="Brubaker C."/>
            <person name="Broadhvest J."/>
            <person name="Wilkins T.A."/>
        </authorList>
    </citation>
    <scope>NUCLEOTIDE SEQUENCE</scope>
    <source>
        <strain evidence="2">cv. AKA8401</strain>
    </source>
</reference>
<name>A0A0B0N3T0_GOSAR</name>
<proteinExistence type="predicted"/>
<comment type="caution">
    <text evidence="1">The sequence shown here is derived from an EMBL/GenBank/DDBJ whole genome shotgun (WGS) entry which is preliminary data.</text>
</comment>
<dbReference type="EMBL" id="JRRC01453533">
    <property type="protein sequence ID" value="KHG06514.1"/>
    <property type="molecule type" value="Genomic_DNA"/>
</dbReference>
<sequence length="124" mass="14115">MHQHAYMRASIRPCLGHGIDIQTKASVRHVRDMHQPYYDIQCNIMSGTWHRHRDECQCKTCLGHASALTEIASHAYMRASVRPCLGHGISNISHVEGTYMVRTSNEPNLENVTRIDDNDVFKLA</sequence>
<dbReference type="AlphaFoldDB" id="A0A0B0N3T0"/>
<accession>A0A0B0N3T0</accession>
<dbReference type="Proteomes" id="UP000032142">
    <property type="component" value="Unassembled WGS sequence"/>
</dbReference>
<gene>
    <name evidence="1" type="ORF">F383_33168</name>
</gene>
<evidence type="ECO:0000313" key="2">
    <source>
        <dbReference type="Proteomes" id="UP000032142"/>
    </source>
</evidence>
<keyword evidence="2" id="KW-1185">Reference proteome</keyword>
<protein>
    <submittedName>
        <fullName evidence="1">CTP synthase</fullName>
    </submittedName>
</protein>
<evidence type="ECO:0000313" key="1">
    <source>
        <dbReference type="EMBL" id="KHG06514.1"/>
    </source>
</evidence>